<gene>
    <name evidence="2" type="ORF">ACFQ1E_10615</name>
</gene>
<feature type="signal peptide" evidence="1">
    <location>
        <begin position="1"/>
        <end position="21"/>
    </location>
</feature>
<sequence>MPRRLAAALAAALLFPFPALAQPMENVGSWSVFENPDNCRAITDLDDGTTAILTLRSDGEETDLGLTASPAFDVEDDEVEYIRIELLAGRTLLGDWRATYYEPFSDDMDARHETEKGSVLLGPLARADRIRATLNGATLLEMALKDTAALVPAIKDCVARVDAAAP</sequence>
<accession>A0ABW3H5Q6</accession>
<evidence type="ECO:0000313" key="2">
    <source>
        <dbReference type="EMBL" id="MFD0946790.1"/>
    </source>
</evidence>
<dbReference type="RefSeq" id="WP_264944109.1">
    <property type="nucleotide sequence ID" value="NZ_JAPDRA010000004.1"/>
</dbReference>
<organism evidence="2 3">
    <name type="scientific">Sphingomonas canadensis</name>
    <dbReference type="NCBI Taxonomy" id="1219257"/>
    <lineage>
        <taxon>Bacteria</taxon>
        <taxon>Pseudomonadati</taxon>
        <taxon>Pseudomonadota</taxon>
        <taxon>Alphaproteobacteria</taxon>
        <taxon>Sphingomonadales</taxon>
        <taxon>Sphingomonadaceae</taxon>
        <taxon>Sphingomonas</taxon>
    </lineage>
</organism>
<evidence type="ECO:0000313" key="3">
    <source>
        <dbReference type="Proteomes" id="UP001596977"/>
    </source>
</evidence>
<dbReference type="EMBL" id="JBHTJG010000004">
    <property type="protein sequence ID" value="MFD0946790.1"/>
    <property type="molecule type" value="Genomic_DNA"/>
</dbReference>
<keyword evidence="3" id="KW-1185">Reference proteome</keyword>
<reference evidence="3" key="1">
    <citation type="journal article" date="2019" name="Int. J. Syst. Evol. Microbiol.">
        <title>The Global Catalogue of Microorganisms (GCM) 10K type strain sequencing project: providing services to taxonomists for standard genome sequencing and annotation.</title>
        <authorList>
            <consortium name="The Broad Institute Genomics Platform"/>
            <consortium name="The Broad Institute Genome Sequencing Center for Infectious Disease"/>
            <person name="Wu L."/>
            <person name="Ma J."/>
        </authorList>
    </citation>
    <scope>NUCLEOTIDE SEQUENCE [LARGE SCALE GENOMIC DNA]</scope>
    <source>
        <strain evidence="3">CCUG 62982</strain>
    </source>
</reference>
<dbReference type="Proteomes" id="UP001596977">
    <property type="component" value="Unassembled WGS sequence"/>
</dbReference>
<keyword evidence="1" id="KW-0732">Signal</keyword>
<comment type="caution">
    <text evidence="2">The sequence shown here is derived from an EMBL/GenBank/DDBJ whole genome shotgun (WGS) entry which is preliminary data.</text>
</comment>
<evidence type="ECO:0000256" key="1">
    <source>
        <dbReference type="SAM" id="SignalP"/>
    </source>
</evidence>
<protein>
    <submittedName>
        <fullName evidence="2">Uncharacterized protein</fullName>
    </submittedName>
</protein>
<feature type="chain" id="PRO_5045379056" evidence="1">
    <location>
        <begin position="22"/>
        <end position="166"/>
    </location>
</feature>
<proteinExistence type="predicted"/>
<name>A0ABW3H5Q6_9SPHN</name>